<evidence type="ECO:0000256" key="3">
    <source>
        <dbReference type="RuleBase" id="RU004409"/>
    </source>
</evidence>
<dbReference type="EMBL" id="APLQ01000011">
    <property type="protein sequence ID" value="ENO14715.1"/>
    <property type="molecule type" value="Genomic_DNA"/>
</dbReference>
<dbReference type="STRING" id="626887.J057_05171"/>
<comment type="similarity">
    <text evidence="3">Belongs to the Rsd/AlgQ family.</text>
</comment>
<keyword evidence="1 3" id="KW-0805">Transcription regulation</keyword>
<dbReference type="InterPro" id="IPR038309">
    <property type="entry name" value="Rsd/AlgQ_sf"/>
</dbReference>
<dbReference type="Gene3D" id="1.20.120.1370">
    <property type="entry name" value="Regulator of RNA polymerase sigma(70) subunit, domain 4"/>
    <property type="match status" value="1"/>
</dbReference>
<dbReference type="RefSeq" id="WP_004579012.1">
    <property type="nucleotide sequence ID" value="NZ_AP028878.1"/>
</dbReference>
<accession>N6VWW4</accession>
<protein>
    <submittedName>
        <fullName evidence="4">Rsd/AlgQ family anti-sigma factor</fullName>
    </submittedName>
</protein>
<dbReference type="Pfam" id="PF04353">
    <property type="entry name" value="Rsd_AlgQ"/>
    <property type="match status" value="1"/>
</dbReference>
<dbReference type="eggNOG" id="COG3160">
    <property type="taxonomic scope" value="Bacteria"/>
</dbReference>
<dbReference type="PATRIC" id="fig|626887.3.peg.1022"/>
<comment type="caution">
    <text evidence="4">The sequence shown here is derived from an EMBL/GenBank/DDBJ whole genome shotgun (WGS) entry which is preliminary data.</text>
</comment>
<reference evidence="4 5" key="1">
    <citation type="journal article" date="2013" name="Genome Announc.">
        <title>Genome Sequence of the Polycyclic Aromatic Hydrocarbon-Degrading Bacterium Strain Marinobacter nanhaiticus D15-8WT.</title>
        <authorList>
            <person name="Cui Z."/>
            <person name="Gao W."/>
            <person name="Li Q."/>
            <person name="Xu G."/>
            <person name="Zheng L."/>
        </authorList>
    </citation>
    <scope>NUCLEOTIDE SEQUENCE [LARGE SCALE GENOMIC DNA]</scope>
    <source>
        <strain evidence="4 5">D15-8W</strain>
    </source>
</reference>
<name>N6VWW4_9GAMM</name>
<dbReference type="NCBIfam" id="NF008723">
    <property type="entry name" value="PRK11718.1"/>
    <property type="match status" value="1"/>
</dbReference>
<dbReference type="GO" id="GO:0006355">
    <property type="term" value="P:regulation of DNA-templated transcription"/>
    <property type="evidence" value="ECO:0007669"/>
    <property type="project" value="InterPro"/>
</dbReference>
<dbReference type="InterPro" id="IPR007448">
    <property type="entry name" value="Sigma70_reg_Rsd_AlgQ"/>
</dbReference>
<dbReference type="Proteomes" id="UP000013165">
    <property type="component" value="Unassembled WGS sequence"/>
</dbReference>
<evidence type="ECO:0000256" key="1">
    <source>
        <dbReference type="ARBA" id="ARBA00023015"/>
    </source>
</evidence>
<dbReference type="PIRSF" id="PIRSF016548">
    <property type="entry name" value="Rsd_AlgQ"/>
    <property type="match status" value="1"/>
</dbReference>
<keyword evidence="5" id="KW-1185">Reference proteome</keyword>
<dbReference type="OrthoDB" id="5567237at2"/>
<gene>
    <name evidence="4" type="ORF">J057_05171</name>
</gene>
<evidence type="ECO:0000313" key="4">
    <source>
        <dbReference type="EMBL" id="ENO14715.1"/>
    </source>
</evidence>
<organism evidence="4 5">
    <name type="scientific">Marinobacter nanhaiticus D15-8W</name>
    <dbReference type="NCBI Taxonomy" id="626887"/>
    <lineage>
        <taxon>Bacteria</taxon>
        <taxon>Pseudomonadati</taxon>
        <taxon>Pseudomonadota</taxon>
        <taxon>Gammaproteobacteria</taxon>
        <taxon>Pseudomonadales</taxon>
        <taxon>Marinobacteraceae</taxon>
        <taxon>Marinobacter</taxon>
    </lineage>
</organism>
<sequence length="163" mass="18675">MLDNVQNARERWGGVSELIDRWLRDRQDLIVKFCDISGTTDFSNVDSIHTRFVRFCEVLVDYVSAGHFEIYEQLIQEAKEFDDGGLDLMARVYPKIEATTEVALSFNDRLSADSLDEDQLKALMEPLSQLGEQLETRFSLEDFLIEHLHNVHAEKVMTSSSSA</sequence>
<dbReference type="HOGENOM" id="CLU_142729_0_0_6"/>
<proteinExistence type="inferred from homology"/>
<evidence type="ECO:0000256" key="2">
    <source>
        <dbReference type="ARBA" id="ARBA00023163"/>
    </source>
</evidence>
<evidence type="ECO:0000313" key="5">
    <source>
        <dbReference type="Proteomes" id="UP000013165"/>
    </source>
</evidence>
<keyword evidence="2 3" id="KW-0804">Transcription</keyword>
<dbReference type="AlphaFoldDB" id="N6VWW4"/>